<feature type="domain" description="HTH tetR-type" evidence="6">
    <location>
        <begin position="25"/>
        <end position="85"/>
    </location>
</feature>
<proteinExistence type="predicted"/>
<gene>
    <name evidence="7" type="ordered locus">FRAAL3566</name>
</gene>
<dbReference type="OrthoDB" id="4143918at2"/>
<evidence type="ECO:0000259" key="6">
    <source>
        <dbReference type="PROSITE" id="PS50977"/>
    </source>
</evidence>
<evidence type="ECO:0000313" key="8">
    <source>
        <dbReference type="Proteomes" id="UP000000657"/>
    </source>
</evidence>
<evidence type="ECO:0000256" key="5">
    <source>
        <dbReference type="SAM" id="MobiDB-lite"/>
    </source>
</evidence>
<dbReference type="AlphaFoldDB" id="Q0RJV1"/>
<accession>Q0RJV1</accession>
<keyword evidence="8" id="KW-1185">Reference proteome</keyword>
<dbReference type="PANTHER" id="PTHR30055:SF238">
    <property type="entry name" value="MYCOFACTOCIN BIOSYNTHESIS TRANSCRIPTIONAL REGULATOR MFTR-RELATED"/>
    <property type="match status" value="1"/>
</dbReference>
<dbReference type="EMBL" id="CT573213">
    <property type="protein sequence ID" value="CAJ62209.1"/>
    <property type="molecule type" value="Genomic_DNA"/>
</dbReference>
<dbReference type="eggNOG" id="COG1309">
    <property type="taxonomic scope" value="Bacteria"/>
</dbReference>
<keyword evidence="1" id="KW-0805">Transcription regulation</keyword>
<dbReference type="RefSeq" id="WP_011604707.1">
    <property type="nucleotide sequence ID" value="NC_008278.1"/>
</dbReference>
<reference evidence="7 8" key="1">
    <citation type="journal article" date="2007" name="Genome Res.">
        <title>Genome characteristics of facultatively symbiotic Frankia sp. strains reflect host range and host plant biogeography.</title>
        <authorList>
            <person name="Normand P."/>
            <person name="Lapierre P."/>
            <person name="Tisa L.S."/>
            <person name="Gogarten J.P."/>
            <person name="Alloisio N."/>
            <person name="Bagnarol E."/>
            <person name="Bassi C.A."/>
            <person name="Berry A.M."/>
            <person name="Bickhart D.M."/>
            <person name="Choisne N."/>
            <person name="Couloux A."/>
            <person name="Cournoyer B."/>
            <person name="Cruveiller S."/>
            <person name="Daubin V."/>
            <person name="Demange N."/>
            <person name="Francino M.P."/>
            <person name="Goltsman E."/>
            <person name="Huang Y."/>
            <person name="Kopp O.R."/>
            <person name="Labarre L."/>
            <person name="Lapidus A."/>
            <person name="Lavire C."/>
            <person name="Marechal J."/>
            <person name="Martinez M."/>
            <person name="Mastronunzio J.E."/>
            <person name="Mullin B.C."/>
            <person name="Niemann J."/>
            <person name="Pujic P."/>
            <person name="Rawnsley T."/>
            <person name="Rouy Z."/>
            <person name="Schenowitz C."/>
            <person name="Sellstedt A."/>
            <person name="Tavares F."/>
            <person name="Tomkins J.P."/>
            <person name="Vallenet D."/>
            <person name="Valverde C."/>
            <person name="Wall L.G."/>
            <person name="Wang Y."/>
            <person name="Medigue C."/>
            <person name="Benson D.R."/>
        </authorList>
    </citation>
    <scope>NUCLEOTIDE SEQUENCE [LARGE SCALE GENOMIC DNA]</scope>
    <source>
        <strain evidence="8">DSM 45986 / CECT 9034 / ACN14a</strain>
    </source>
</reference>
<feature type="DNA-binding region" description="H-T-H motif" evidence="4">
    <location>
        <begin position="48"/>
        <end position="67"/>
    </location>
</feature>
<evidence type="ECO:0000256" key="1">
    <source>
        <dbReference type="ARBA" id="ARBA00023015"/>
    </source>
</evidence>
<dbReference type="PRINTS" id="PR00455">
    <property type="entry name" value="HTHTETR"/>
</dbReference>
<evidence type="ECO:0000256" key="4">
    <source>
        <dbReference type="PROSITE-ProRule" id="PRU00335"/>
    </source>
</evidence>
<dbReference type="Pfam" id="PF17754">
    <property type="entry name" value="TetR_C_14"/>
    <property type="match status" value="1"/>
</dbReference>
<evidence type="ECO:0000256" key="2">
    <source>
        <dbReference type="ARBA" id="ARBA00023125"/>
    </source>
</evidence>
<dbReference type="PROSITE" id="PS50977">
    <property type="entry name" value="HTH_TETR_2"/>
    <property type="match status" value="1"/>
</dbReference>
<organism evidence="7 8">
    <name type="scientific">Frankia alni (strain DSM 45986 / CECT 9034 / ACN14a)</name>
    <dbReference type="NCBI Taxonomy" id="326424"/>
    <lineage>
        <taxon>Bacteria</taxon>
        <taxon>Bacillati</taxon>
        <taxon>Actinomycetota</taxon>
        <taxon>Actinomycetes</taxon>
        <taxon>Frankiales</taxon>
        <taxon>Frankiaceae</taxon>
        <taxon>Frankia</taxon>
    </lineage>
</organism>
<name>Q0RJV1_FRAAA</name>
<dbReference type="Pfam" id="PF00440">
    <property type="entry name" value="TetR_N"/>
    <property type="match status" value="1"/>
</dbReference>
<dbReference type="HOGENOM" id="CLU_069356_2_4_11"/>
<dbReference type="Proteomes" id="UP000000657">
    <property type="component" value="Chromosome"/>
</dbReference>
<dbReference type="STRING" id="326424.FRAAL3566"/>
<dbReference type="InterPro" id="IPR050109">
    <property type="entry name" value="HTH-type_TetR-like_transc_reg"/>
</dbReference>
<keyword evidence="2 4" id="KW-0238">DNA-binding</keyword>
<feature type="region of interest" description="Disordered" evidence="5">
    <location>
        <begin position="205"/>
        <end position="226"/>
    </location>
</feature>
<dbReference type="GO" id="GO:0000976">
    <property type="term" value="F:transcription cis-regulatory region binding"/>
    <property type="evidence" value="ECO:0007669"/>
    <property type="project" value="TreeGrafter"/>
</dbReference>
<dbReference type="InterPro" id="IPR009057">
    <property type="entry name" value="Homeodomain-like_sf"/>
</dbReference>
<dbReference type="PANTHER" id="PTHR30055">
    <property type="entry name" value="HTH-TYPE TRANSCRIPTIONAL REGULATOR RUTR"/>
    <property type="match status" value="1"/>
</dbReference>
<evidence type="ECO:0000313" key="7">
    <source>
        <dbReference type="EMBL" id="CAJ62209.1"/>
    </source>
</evidence>
<dbReference type="InterPro" id="IPR041347">
    <property type="entry name" value="MftR_C"/>
</dbReference>
<dbReference type="SUPFAM" id="SSF46689">
    <property type="entry name" value="Homeodomain-like"/>
    <property type="match status" value="1"/>
</dbReference>
<dbReference type="InterPro" id="IPR001647">
    <property type="entry name" value="HTH_TetR"/>
</dbReference>
<keyword evidence="3" id="KW-0804">Transcription</keyword>
<protein>
    <submittedName>
        <fullName evidence="7">TetR-family transcriptional regulator</fullName>
    </submittedName>
</protein>
<dbReference type="GO" id="GO:0003700">
    <property type="term" value="F:DNA-binding transcription factor activity"/>
    <property type="evidence" value="ECO:0007669"/>
    <property type="project" value="TreeGrafter"/>
</dbReference>
<dbReference type="Gene3D" id="1.10.10.60">
    <property type="entry name" value="Homeodomain-like"/>
    <property type="match status" value="1"/>
</dbReference>
<dbReference type="Gene3D" id="1.10.357.10">
    <property type="entry name" value="Tetracycline Repressor, domain 2"/>
    <property type="match status" value="1"/>
</dbReference>
<evidence type="ECO:0000256" key="3">
    <source>
        <dbReference type="ARBA" id="ARBA00023163"/>
    </source>
</evidence>
<sequence length="226" mass="24421">MSRPQRGAETQPPARTAREVVEAKEQAMLAASRAVVELFVERGTNDFTIRELAAHAGVSERSFYRYFPRKEDVVRPFLTAGAARIATELTERPPGEPLQTSLAVIWAASWAATHVEQLRQLYRVLRTSEGFRAQWFQIMADSERLWADAIAARLGLDPRSHQAALAAAVVSAAARLSTVDYGEAGHGESPAELFATALAMVGPGLFTAPGSPPPAPVRESTDAGRA</sequence>
<dbReference type="KEGG" id="fal:FRAAL3566"/>